<evidence type="ECO:0000259" key="10">
    <source>
        <dbReference type="SMART" id="SM01332"/>
    </source>
</evidence>
<feature type="compositionally biased region" description="Basic and acidic residues" evidence="8">
    <location>
        <begin position="346"/>
        <end position="363"/>
    </location>
</feature>
<keyword evidence="4 7" id="KW-0195">Cyclin</keyword>
<dbReference type="InterPro" id="IPR006671">
    <property type="entry name" value="Cyclin_N"/>
</dbReference>
<dbReference type="OrthoDB" id="5590282at2759"/>
<protein>
    <recommendedName>
        <fullName evidence="6">B-like cyclin</fullName>
    </recommendedName>
</protein>
<evidence type="ECO:0000256" key="8">
    <source>
        <dbReference type="SAM" id="MobiDB-lite"/>
    </source>
</evidence>
<evidence type="ECO:0000256" key="4">
    <source>
        <dbReference type="ARBA" id="ARBA00023127"/>
    </source>
</evidence>
<proteinExistence type="inferred from homology"/>
<sequence length="600" mass="66903">MMVAAKAKAPVGVSRGTEDAQPLGHRTGSVRSFKVYSDNEKVKADAGSDKAARESSVPSRSISALANKRALLASASDAKGSSKTMDKIKGKHESSGPSVKQIVRRKALADVSNAQNTFSRSMARDNYKPIHCETLGKGKTRDDLNKEGGEVCSTIKGITVSADDHRSSIKNPDRAPVINSLRRNAKNSLVPTRKSLPVSRRMIEEDANIMKFVLLVCLQQKNESSGTAQRVKVFPVKVNVSKKPVPQVGTSRNYLGRSRKSDGVITMAPHLHSNVDLVSSKKVIGRSKHTAINASIVQKSSKSDCKSASFNKKEDDVNKTSKPVVAFSEAATSTVPENILVRVSDEATHKAATDDNSKSESKSIVHAKRTLNRRRSSYTSSLMTRSKVQVHFKFELMPETLYLMVTLLDRYLSQVQIKKKELQLVGLTALLLASKYEDFWHPRIKDLISISAESYTRDQMLAMEKFFLKKLKFRLNEPTPYVFMLRFLKAAQSDKKLEHLAFYLIELCLVEYEALRYKPSMLCASSIYVARSTLQIHPAWTPLLAKHTRYEVSQIRDCCEMLLRFQKAARTAQLRVTYEKYSGPDLDAVAAIEPQTKLPF</sequence>
<evidence type="ECO:0000256" key="7">
    <source>
        <dbReference type="RuleBase" id="RU000383"/>
    </source>
</evidence>
<feature type="region of interest" description="Disordered" evidence="8">
    <location>
        <begin position="1"/>
        <end position="62"/>
    </location>
</feature>
<evidence type="ECO:0000259" key="9">
    <source>
        <dbReference type="SMART" id="SM00385"/>
    </source>
</evidence>
<reference evidence="11" key="1">
    <citation type="submission" date="2022-02" db="EMBL/GenBank/DDBJ databases">
        <authorList>
            <person name="Henning P.M."/>
            <person name="McCubbin A.G."/>
            <person name="Shore J.S."/>
        </authorList>
    </citation>
    <scope>NUCLEOTIDE SEQUENCE</scope>
    <source>
        <strain evidence="11">F60SS</strain>
        <tissue evidence="11">Leaves</tissue>
    </source>
</reference>
<evidence type="ECO:0000256" key="3">
    <source>
        <dbReference type="ARBA" id="ARBA00022618"/>
    </source>
</evidence>
<dbReference type="SMART" id="SM01332">
    <property type="entry name" value="Cyclin_C"/>
    <property type="match status" value="1"/>
</dbReference>
<keyword evidence="12" id="KW-1185">Reference proteome</keyword>
<accession>A0A9Q0J017</accession>
<evidence type="ECO:0000256" key="6">
    <source>
        <dbReference type="ARBA" id="ARBA00032263"/>
    </source>
</evidence>
<dbReference type="Gene3D" id="1.10.472.10">
    <property type="entry name" value="Cyclin-like"/>
    <property type="match status" value="2"/>
</dbReference>
<feature type="domain" description="Cyclin-like" evidence="9">
    <location>
        <begin position="388"/>
        <end position="469"/>
    </location>
</feature>
<dbReference type="GO" id="GO:0044772">
    <property type="term" value="P:mitotic cell cycle phase transition"/>
    <property type="evidence" value="ECO:0007669"/>
    <property type="project" value="InterPro"/>
</dbReference>
<dbReference type="InterPro" id="IPR004367">
    <property type="entry name" value="Cyclin_C-dom"/>
</dbReference>
<dbReference type="InterPro" id="IPR039361">
    <property type="entry name" value="Cyclin"/>
</dbReference>
<dbReference type="EMBL" id="JAKUCV010007450">
    <property type="protein sequence ID" value="KAJ4823453.1"/>
    <property type="molecule type" value="Genomic_DNA"/>
</dbReference>
<feature type="region of interest" description="Disordered" evidence="8">
    <location>
        <begin position="346"/>
        <end position="367"/>
    </location>
</feature>
<dbReference type="GO" id="GO:0016538">
    <property type="term" value="F:cyclin-dependent protein serine/threonine kinase regulator activity"/>
    <property type="evidence" value="ECO:0007669"/>
    <property type="project" value="InterPro"/>
</dbReference>
<dbReference type="GO" id="GO:0051301">
    <property type="term" value="P:cell division"/>
    <property type="evidence" value="ECO:0007669"/>
    <property type="project" value="UniProtKB-KW"/>
</dbReference>
<comment type="similarity">
    <text evidence="1">Belongs to the cyclin family. Cyclin AB subfamily.</text>
</comment>
<feature type="domain" description="Cyclin C-terminal" evidence="10">
    <location>
        <begin position="478"/>
        <end position="595"/>
    </location>
</feature>
<keyword evidence="3" id="KW-0132">Cell division</keyword>
<dbReference type="FunFam" id="1.10.472.10:FF:000091">
    <property type="entry name" value="putative cyclin-B3-1 isoform X3"/>
    <property type="match status" value="1"/>
</dbReference>
<organism evidence="11 12">
    <name type="scientific">Turnera subulata</name>
    <dbReference type="NCBI Taxonomy" id="218843"/>
    <lineage>
        <taxon>Eukaryota</taxon>
        <taxon>Viridiplantae</taxon>
        <taxon>Streptophyta</taxon>
        <taxon>Embryophyta</taxon>
        <taxon>Tracheophyta</taxon>
        <taxon>Spermatophyta</taxon>
        <taxon>Magnoliopsida</taxon>
        <taxon>eudicotyledons</taxon>
        <taxon>Gunneridae</taxon>
        <taxon>Pentapetalae</taxon>
        <taxon>rosids</taxon>
        <taxon>fabids</taxon>
        <taxon>Malpighiales</taxon>
        <taxon>Passifloraceae</taxon>
        <taxon>Turnera</taxon>
    </lineage>
</organism>
<evidence type="ECO:0000313" key="12">
    <source>
        <dbReference type="Proteomes" id="UP001141552"/>
    </source>
</evidence>
<dbReference type="InterPro" id="IPR013763">
    <property type="entry name" value="Cyclin-like_dom"/>
</dbReference>
<dbReference type="Pfam" id="PF00134">
    <property type="entry name" value="Cyclin_N"/>
    <property type="match status" value="1"/>
</dbReference>
<evidence type="ECO:0000313" key="11">
    <source>
        <dbReference type="EMBL" id="KAJ4823453.1"/>
    </source>
</evidence>
<evidence type="ECO:0000256" key="1">
    <source>
        <dbReference type="ARBA" id="ARBA00006955"/>
    </source>
</evidence>
<feature type="domain" description="Cyclin-like" evidence="9">
    <location>
        <begin position="482"/>
        <end position="564"/>
    </location>
</feature>
<dbReference type="FunFam" id="1.10.472.10:FF:000057">
    <property type="entry name" value="Cyclin N-terminal domain containing 2"/>
    <property type="match status" value="1"/>
</dbReference>
<evidence type="ECO:0000256" key="2">
    <source>
        <dbReference type="ARBA" id="ARBA00011177"/>
    </source>
</evidence>
<dbReference type="AlphaFoldDB" id="A0A9Q0J017"/>
<comment type="subunit">
    <text evidence="2">Interacts with the CDC2 protein kinase to form a serine/threonine kinase holoenzyme complex also known as maturation promoting factor (MPF). The cyclin subunit imparts substrate specificity to the complex.</text>
</comment>
<keyword evidence="5" id="KW-0131">Cell cycle</keyword>
<name>A0A9Q0J017_9ROSI</name>
<dbReference type="InterPro" id="IPR036915">
    <property type="entry name" value="Cyclin-like_sf"/>
</dbReference>
<dbReference type="Proteomes" id="UP001141552">
    <property type="component" value="Unassembled WGS sequence"/>
</dbReference>
<dbReference type="PANTHER" id="PTHR10177">
    <property type="entry name" value="CYCLINS"/>
    <property type="match status" value="1"/>
</dbReference>
<feature type="compositionally biased region" description="Basic and acidic residues" evidence="8">
    <location>
        <begin position="37"/>
        <end position="53"/>
    </location>
</feature>
<dbReference type="SUPFAM" id="SSF47954">
    <property type="entry name" value="Cyclin-like"/>
    <property type="match status" value="2"/>
</dbReference>
<comment type="caution">
    <text evidence="11">The sequence shown here is derived from an EMBL/GenBank/DDBJ whole genome shotgun (WGS) entry which is preliminary data.</text>
</comment>
<evidence type="ECO:0000256" key="5">
    <source>
        <dbReference type="ARBA" id="ARBA00023306"/>
    </source>
</evidence>
<feature type="region of interest" description="Disordered" evidence="8">
    <location>
        <begin position="74"/>
        <end position="100"/>
    </location>
</feature>
<dbReference type="SMART" id="SM00385">
    <property type="entry name" value="CYCLIN"/>
    <property type="match status" value="2"/>
</dbReference>
<reference evidence="11" key="2">
    <citation type="journal article" date="2023" name="Plants (Basel)">
        <title>Annotation of the Turnera subulata (Passifloraceae) Draft Genome Reveals the S-Locus Evolved after the Divergence of Turneroideae from Passifloroideae in a Stepwise Manner.</title>
        <authorList>
            <person name="Henning P.M."/>
            <person name="Roalson E.H."/>
            <person name="Mir W."/>
            <person name="McCubbin A.G."/>
            <person name="Shore J.S."/>
        </authorList>
    </citation>
    <scope>NUCLEOTIDE SEQUENCE</scope>
    <source>
        <strain evidence="11">F60SS</strain>
    </source>
</reference>
<gene>
    <name evidence="11" type="ORF">Tsubulata_044007</name>
</gene>
<feature type="compositionally biased region" description="Basic and acidic residues" evidence="8">
    <location>
        <begin position="84"/>
        <end position="94"/>
    </location>
</feature>
<dbReference type="Pfam" id="PF02984">
    <property type="entry name" value="Cyclin_C"/>
    <property type="match status" value="1"/>
</dbReference>